<gene>
    <name evidence="6" type="primary">LOC104595291</name>
</gene>
<feature type="transmembrane region" description="Helical" evidence="4">
    <location>
        <begin position="66"/>
        <end position="87"/>
    </location>
</feature>
<evidence type="ECO:0000256" key="2">
    <source>
        <dbReference type="ARBA" id="ARBA00022989"/>
    </source>
</evidence>
<name>A0A1U8Q4K7_NELNU</name>
<keyword evidence="2 4" id="KW-1133">Transmembrane helix</keyword>
<evidence type="ECO:0000256" key="4">
    <source>
        <dbReference type="SAM" id="Phobius"/>
    </source>
</evidence>
<dbReference type="GeneID" id="104595291"/>
<reference evidence="6" key="1">
    <citation type="submission" date="2025-08" db="UniProtKB">
        <authorList>
            <consortium name="RefSeq"/>
        </authorList>
    </citation>
    <scope>IDENTIFICATION</scope>
</reference>
<feature type="transmembrane region" description="Helical" evidence="4">
    <location>
        <begin position="34"/>
        <end position="54"/>
    </location>
</feature>
<dbReference type="GO" id="GO:0022857">
    <property type="term" value="F:transmembrane transporter activity"/>
    <property type="evidence" value="ECO:0007669"/>
    <property type="project" value="InterPro"/>
</dbReference>
<evidence type="ECO:0000313" key="5">
    <source>
        <dbReference type="Proteomes" id="UP000189703"/>
    </source>
</evidence>
<evidence type="ECO:0000256" key="3">
    <source>
        <dbReference type="ARBA" id="ARBA00023136"/>
    </source>
</evidence>
<proteinExistence type="predicted"/>
<dbReference type="OrthoDB" id="1741485at2759"/>
<keyword evidence="5" id="KW-1185">Reference proteome</keyword>
<dbReference type="RefSeq" id="XP_019052956.1">
    <property type="nucleotide sequence ID" value="XM_019197411.1"/>
</dbReference>
<dbReference type="Proteomes" id="UP000189703">
    <property type="component" value="Unplaced"/>
</dbReference>
<dbReference type="InParanoid" id="A0A1U8Q4K7"/>
<keyword evidence="1 4" id="KW-0812">Transmembrane</keyword>
<dbReference type="KEGG" id="nnu:104595291"/>
<dbReference type="PANTHER" id="PTHR31218">
    <property type="entry name" value="WAT1-RELATED PROTEIN"/>
    <property type="match status" value="1"/>
</dbReference>
<evidence type="ECO:0000256" key="1">
    <source>
        <dbReference type="ARBA" id="ARBA00022692"/>
    </source>
</evidence>
<dbReference type="AlphaFoldDB" id="A0A1U8Q4K7"/>
<dbReference type="InterPro" id="IPR030184">
    <property type="entry name" value="WAT1-related"/>
</dbReference>
<keyword evidence="3 4" id="KW-0472">Membrane</keyword>
<sequence length="93" mass="9979">MTLYKGVKGVVVISLFSPHSTNSTKPVASLEKDWMKGSLLLIVSGFSQAAFYILQAATIKKYSAPILLTSMICLMGTIQAVVVTVILDRKASS</sequence>
<evidence type="ECO:0000313" key="6">
    <source>
        <dbReference type="RefSeq" id="XP_019052956.1"/>
    </source>
</evidence>
<organism evidence="5 6">
    <name type="scientific">Nelumbo nucifera</name>
    <name type="common">Sacred lotus</name>
    <dbReference type="NCBI Taxonomy" id="4432"/>
    <lineage>
        <taxon>Eukaryota</taxon>
        <taxon>Viridiplantae</taxon>
        <taxon>Streptophyta</taxon>
        <taxon>Embryophyta</taxon>
        <taxon>Tracheophyta</taxon>
        <taxon>Spermatophyta</taxon>
        <taxon>Magnoliopsida</taxon>
        <taxon>Proteales</taxon>
        <taxon>Nelumbonaceae</taxon>
        <taxon>Nelumbo</taxon>
    </lineage>
</organism>
<accession>A0A1U8Q4K7</accession>
<protein>
    <submittedName>
        <fullName evidence="6">WAT1-related protein At2g40900-like</fullName>
    </submittedName>
</protein>
<dbReference type="GO" id="GO:0016020">
    <property type="term" value="C:membrane"/>
    <property type="evidence" value="ECO:0007669"/>
    <property type="project" value="InterPro"/>
</dbReference>